<feature type="non-terminal residue" evidence="2">
    <location>
        <position position="55"/>
    </location>
</feature>
<proteinExistence type="predicted"/>
<protein>
    <recommendedName>
        <fullName evidence="1">Retrovirus-related Pol polyprotein from transposon TNT 1-94-like beta-barrel domain-containing protein</fullName>
    </recommendedName>
</protein>
<reference evidence="3" key="1">
    <citation type="submission" date="2014-04" db="EMBL/GenBank/DDBJ databases">
        <title>Evolutionary Origins and Diversification of the Mycorrhizal Mutualists.</title>
        <authorList>
            <consortium name="DOE Joint Genome Institute"/>
            <consortium name="Mycorrhizal Genomics Consortium"/>
            <person name="Kohler A."/>
            <person name="Kuo A."/>
            <person name="Nagy L.G."/>
            <person name="Floudas D."/>
            <person name="Copeland A."/>
            <person name="Barry K.W."/>
            <person name="Cichocki N."/>
            <person name="Veneault-Fourrey C."/>
            <person name="LaButti K."/>
            <person name="Lindquist E.A."/>
            <person name="Lipzen A."/>
            <person name="Lundell T."/>
            <person name="Morin E."/>
            <person name="Murat C."/>
            <person name="Riley R."/>
            <person name="Ohm R."/>
            <person name="Sun H."/>
            <person name="Tunlid A."/>
            <person name="Henrissat B."/>
            <person name="Grigoriev I.V."/>
            <person name="Hibbett D.S."/>
            <person name="Martin F."/>
        </authorList>
    </citation>
    <scope>NUCLEOTIDE SEQUENCE [LARGE SCALE GENOMIC DNA]</scope>
    <source>
        <strain evidence="3">FD-334 SS-4</strain>
    </source>
</reference>
<dbReference type="InterPro" id="IPR054722">
    <property type="entry name" value="PolX-like_BBD"/>
</dbReference>
<feature type="domain" description="Retrovirus-related Pol polyprotein from transposon TNT 1-94-like beta-barrel" evidence="1">
    <location>
        <begin position="4"/>
        <end position="54"/>
    </location>
</feature>
<dbReference type="Pfam" id="PF22936">
    <property type="entry name" value="Pol_BBD"/>
    <property type="match status" value="1"/>
</dbReference>
<evidence type="ECO:0000259" key="1">
    <source>
        <dbReference type="Pfam" id="PF22936"/>
    </source>
</evidence>
<accession>A0A0D2KH09</accession>
<evidence type="ECO:0000313" key="3">
    <source>
        <dbReference type="Proteomes" id="UP000054270"/>
    </source>
</evidence>
<keyword evidence="3" id="KW-1185">Reference proteome</keyword>
<dbReference type="EMBL" id="KN817709">
    <property type="protein sequence ID" value="KJA13862.1"/>
    <property type="molecule type" value="Genomic_DNA"/>
</dbReference>
<dbReference type="Proteomes" id="UP000054270">
    <property type="component" value="Unassembled WGS sequence"/>
</dbReference>
<evidence type="ECO:0000313" key="2">
    <source>
        <dbReference type="EMBL" id="KJA13862.1"/>
    </source>
</evidence>
<name>A0A0D2KH09_HYPSF</name>
<dbReference type="OMA" id="MGDMIVY"/>
<dbReference type="OrthoDB" id="3251181at2759"/>
<gene>
    <name evidence="2" type="ORF">HYPSUDRAFT_100794</name>
</gene>
<sequence length="55" mass="6066">IDLYDSGATRHMSSARHRLLNFVEITPKPISAADNRSFDATGMGDMIVYLPNGNQ</sequence>
<organism evidence="2 3">
    <name type="scientific">Hypholoma sublateritium (strain FD-334 SS-4)</name>
    <dbReference type="NCBI Taxonomy" id="945553"/>
    <lineage>
        <taxon>Eukaryota</taxon>
        <taxon>Fungi</taxon>
        <taxon>Dikarya</taxon>
        <taxon>Basidiomycota</taxon>
        <taxon>Agaricomycotina</taxon>
        <taxon>Agaricomycetes</taxon>
        <taxon>Agaricomycetidae</taxon>
        <taxon>Agaricales</taxon>
        <taxon>Agaricineae</taxon>
        <taxon>Strophariaceae</taxon>
        <taxon>Hypholoma</taxon>
    </lineage>
</organism>
<dbReference type="AlphaFoldDB" id="A0A0D2KH09"/>
<feature type="non-terminal residue" evidence="2">
    <location>
        <position position="1"/>
    </location>
</feature>